<sequence>MAAPAHSSRGEPGRERDSFPLFFSGAHVREALSGGTPGADSLGEPFRGGTGLRAPESGGAGGQAGDNRADAEGRALRRRRTEETPRLEAGWRRQRRVVSLWVARSAAGWRAEGHL</sequence>
<dbReference type="EMBL" id="NWUJ01000003">
    <property type="protein sequence ID" value="PFH36468.1"/>
    <property type="molecule type" value="Genomic_DNA"/>
</dbReference>
<dbReference type="RefSeq" id="XP_029220477.1">
    <property type="nucleotide sequence ID" value="XM_029363111.1"/>
</dbReference>
<evidence type="ECO:0000313" key="3">
    <source>
        <dbReference type="Proteomes" id="UP000224006"/>
    </source>
</evidence>
<dbReference type="AlphaFoldDB" id="A0A2A9MD94"/>
<dbReference type="VEuPathDB" id="ToxoDB:BESB_046600"/>
<feature type="region of interest" description="Disordered" evidence="1">
    <location>
        <begin position="1"/>
        <end position="87"/>
    </location>
</feature>
<dbReference type="Proteomes" id="UP000224006">
    <property type="component" value="Chromosome III"/>
</dbReference>
<name>A0A2A9MD94_BESBE</name>
<comment type="caution">
    <text evidence="2">The sequence shown here is derived from an EMBL/GenBank/DDBJ whole genome shotgun (WGS) entry which is preliminary data.</text>
</comment>
<gene>
    <name evidence="2" type="ORF">BESB_046600</name>
</gene>
<evidence type="ECO:0000313" key="2">
    <source>
        <dbReference type="EMBL" id="PFH36468.1"/>
    </source>
</evidence>
<dbReference type="GeneID" id="40309590"/>
<reference evidence="2 3" key="1">
    <citation type="submission" date="2017-09" db="EMBL/GenBank/DDBJ databases">
        <title>Genome sequencing of Besnoitia besnoiti strain Bb-Ger1.</title>
        <authorList>
            <person name="Schares G."/>
            <person name="Venepally P."/>
            <person name="Lorenzi H.A."/>
        </authorList>
    </citation>
    <scope>NUCLEOTIDE SEQUENCE [LARGE SCALE GENOMIC DNA]</scope>
    <source>
        <strain evidence="2 3">Bb-Ger1</strain>
    </source>
</reference>
<keyword evidence="3" id="KW-1185">Reference proteome</keyword>
<dbReference type="KEGG" id="bbes:BESB_046600"/>
<proteinExistence type="predicted"/>
<organism evidence="2 3">
    <name type="scientific">Besnoitia besnoiti</name>
    <name type="common">Apicomplexan protozoan</name>
    <dbReference type="NCBI Taxonomy" id="94643"/>
    <lineage>
        <taxon>Eukaryota</taxon>
        <taxon>Sar</taxon>
        <taxon>Alveolata</taxon>
        <taxon>Apicomplexa</taxon>
        <taxon>Conoidasida</taxon>
        <taxon>Coccidia</taxon>
        <taxon>Eucoccidiorida</taxon>
        <taxon>Eimeriorina</taxon>
        <taxon>Sarcocystidae</taxon>
        <taxon>Besnoitia</taxon>
    </lineage>
</organism>
<feature type="compositionally biased region" description="Basic and acidic residues" evidence="1">
    <location>
        <begin position="67"/>
        <end position="87"/>
    </location>
</feature>
<evidence type="ECO:0000256" key="1">
    <source>
        <dbReference type="SAM" id="MobiDB-lite"/>
    </source>
</evidence>
<feature type="compositionally biased region" description="Basic and acidic residues" evidence="1">
    <location>
        <begin position="8"/>
        <end position="18"/>
    </location>
</feature>
<protein>
    <submittedName>
        <fullName evidence="2">Uncharacterized protein</fullName>
    </submittedName>
</protein>
<accession>A0A2A9MD94</accession>